<sequence>MENKRFTTPFREFITRDDNGRYHVRLGPQTFSTNYRLTDIRLETENGGTPVDPELLKSKPWILRNLQQEVEFRRKKERAEMFSKECFQRTPYSANQRMSYNNAKSNKGL</sequence>
<name>A0AAW5RAQ2_ACIJU</name>
<organism evidence="1 2">
    <name type="scientific">Acinetobacter junii</name>
    <dbReference type="NCBI Taxonomy" id="40215"/>
    <lineage>
        <taxon>Bacteria</taxon>
        <taxon>Pseudomonadati</taxon>
        <taxon>Pseudomonadota</taxon>
        <taxon>Gammaproteobacteria</taxon>
        <taxon>Moraxellales</taxon>
        <taxon>Moraxellaceae</taxon>
        <taxon>Acinetobacter</taxon>
    </lineage>
</organism>
<comment type="caution">
    <text evidence="1">The sequence shown here is derived from an EMBL/GenBank/DDBJ whole genome shotgun (WGS) entry which is preliminary data.</text>
</comment>
<evidence type="ECO:0000313" key="1">
    <source>
        <dbReference type="EMBL" id="MCU4397793.1"/>
    </source>
</evidence>
<reference evidence="1" key="1">
    <citation type="submission" date="2021-06" db="EMBL/GenBank/DDBJ databases">
        <title>Propagation of a rapidly emergent carbapenem-resistant Acinetobacter baumannii lineage by various extra-hospital transmission networks.</title>
        <authorList>
            <person name="Calix J."/>
        </authorList>
    </citation>
    <scope>NUCLEOTIDE SEQUENCE</scope>
    <source>
        <strain evidence="1">WU_MDCI_Aw63</strain>
    </source>
</reference>
<dbReference type="EMBL" id="JAHPRE010000055">
    <property type="protein sequence ID" value="MCU4397793.1"/>
    <property type="molecule type" value="Genomic_DNA"/>
</dbReference>
<gene>
    <name evidence="1" type="ORF">KTH64_12700</name>
</gene>
<proteinExistence type="predicted"/>
<evidence type="ECO:0000313" key="2">
    <source>
        <dbReference type="Proteomes" id="UP001208534"/>
    </source>
</evidence>
<protein>
    <submittedName>
        <fullName evidence="1">Uncharacterized protein</fullName>
    </submittedName>
</protein>
<dbReference type="Proteomes" id="UP001208534">
    <property type="component" value="Unassembled WGS sequence"/>
</dbReference>
<accession>A0AAW5RAQ2</accession>
<dbReference type="AlphaFoldDB" id="A0AAW5RAQ2"/>
<dbReference type="RefSeq" id="WP_262579244.1">
    <property type="nucleotide sequence ID" value="NZ_JAHPRE010000055.1"/>
</dbReference>